<protein>
    <submittedName>
        <fullName evidence="2">ATPase-like protein</fullName>
    </submittedName>
</protein>
<evidence type="ECO:0000313" key="2">
    <source>
        <dbReference type="EMBL" id="STE88781.1"/>
    </source>
</evidence>
<dbReference type="InterPro" id="IPR047679">
    <property type="entry name" value="BREX_BrxC"/>
</dbReference>
<feature type="domain" description="KAP NTPase" evidence="1">
    <location>
        <begin position="29"/>
        <end position="247"/>
    </location>
</feature>
<evidence type="ECO:0000313" key="3">
    <source>
        <dbReference type="Proteomes" id="UP000255460"/>
    </source>
</evidence>
<dbReference type="AlphaFoldDB" id="A0A376L4X7"/>
<dbReference type="NCBIfam" id="NF033441">
    <property type="entry name" value="BREX_BrxC"/>
    <property type="match status" value="1"/>
</dbReference>
<dbReference type="Pfam" id="PF07693">
    <property type="entry name" value="KAP_NTPase"/>
    <property type="match status" value="1"/>
</dbReference>
<sequence>MSSPANWKNHLRHFFESYVPATGPERIRMENKIGVWVSGFFGSGKSHFIKILSYLLSNRKVTHNGTERNAYSFFEDKIKDALFLADINKAVHYPTEVILFNIDSRANVDDKEDAILKVFLKVFNERIGYCADFPHIAHLERELDKRGQYETFKAAFADINGSRWEDERDAYYFISDDMAQALSQATQQSLEASRQWVEQLDKNFPLDINNFCQWVKEWLDDNGKNILFMVDEVGQFIGKNTQMMLKLQTITENLGVICGGRAWVIVTSQADIDAAIGGMSSRDGQDFSKIQGRFSTRLQLSSSNTSEVIQKRLLVKTDEAKAALAKVWQEKGDILRKPAGF</sequence>
<accession>A0A376L4X7</accession>
<proteinExistence type="predicted"/>
<dbReference type="InterPro" id="IPR027417">
    <property type="entry name" value="P-loop_NTPase"/>
</dbReference>
<gene>
    <name evidence="2" type="ORF">NCTC10418_06495</name>
</gene>
<evidence type="ECO:0000259" key="1">
    <source>
        <dbReference type="Pfam" id="PF07693"/>
    </source>
</evidence>
<reference evidence="2 3" key="1">
    <citation type="submission" date="2018-06" db="EMBL/GenBank/DDBJ databases">
        <authorList>
            <consortium name="Pathogen Informatics"/>
            <person name="Doyle S."/>
        </authorList>
    </citation>
    <scope>NUCLEOTIDE SEQUENCE [LARGE SCALE GENOMIC DNA]</scope>
    <source>
        <strain evidence="2 3">NCTC10418</strain>
    </source>
</reference>
<dbReference type="EMBL" id="UFZQ01000001">
    <property type="protein sequence ID" value="STE88781.1"/>
    <property type="molecule type" value="Genomic_DNA"/>
</dbReference>
<dbReference type="InterPro" id="IPR011646">
    <property type="entry name" value="KAP_P-loop"/>
</dbReference>
<organism evidence="2 3">
    <name type="scientific">Escherichia coli</name>
    <dbReference type="NCBI Taxonomy" id="562"/>
    <lineage>
        <taxon>Bacteria</taxon>
        <taxon>Pseudomonadati</taxon>
        <taxon>Pseudomonadota</taxon>
        <taxon>Gammaproteobacteria</taxon>
        <taxon>Enterobacterales</taxon>
        <taxon>Enterobacteriaceae</taxon>
        <taxon>Escherichia</taxon>
    </lineage>
</organism>
<dbReference type="Proteomes" id="UP000255460">
    <property type="component" value="Unassembled WGS sequence"/>
</dbReference>
<dbReference type="SUPFAM" id="SSF52540">
    <property type="entry name" value="P-loop containing nucleoside triphosphate hydrolases"/>
    <property type="match status" value="1"/>
</dbReference>
<name>A0A376L4X7_ECOLX</name>